<reference evidence="9 10" key="1">
    <citation type="submission" date="2017-06" db="EMBL/GenBank/DDBJ databases">
        <title>Draft Genome Sequence of Bacillus sp Strain 36R Isolated from saline sediment at Atanasia, Sonora, Mexico.</title>
        <authorList>
            <person name="Sanchez Diaz R."/>
            <person name="Quiroz Macias M.E."/>
            <person name="Ibarra Gamez J.C."/>
            <person name="Enciso Ibarra J."/>
            <person name="Gomez Gil B."/>
            <person name="Galaviz Silva L."/>
        </authorList>
    </citation>
    <scope>NUCLEOTIDE SEQUENCE [LARGE SCALE GENOMIC DNA]</scope>
    <source>
        <strain evidence="9 10">36R_ATNSAL</strain>
    </source>
</reference>
<dbReference type="FunFam" id="2.30.38.10:FF:000001">
    <property type="entry name" value="Non-ribosomal peptide synthetase PvdI"/>
    <property type="match status" value="2"/>
</dbReference>
<dbReference type="InterPro" id="IPR006162">
    <property type="entry name" value="Ppantetheine_attach_site"/>
</dbReference>
<dbReference type="InterPro" id="IPR045851">
    <property type="entry name" value="AMP-bd_C_sf"/>
</dbReference>
<dbReference type="Gene3D" id="3.40.50.980">
    <property type="match status" value="2"/>
</dbReference>
<dbReference type="FunFam" id="3.30.300.30:FF:000010">
    <property type="entry name" value="Enterobactin synthetase component F"/>
    <property type="match status" value="2"/>
</dbReference>
<evidence type="ECO:0000313" key="10">
    <source>
        <dbReference type="Proteomes" id="UP000228754"/>
    </source>
</evidence>
<dbReference type="InterPro" id="IPR001242">
    <property type="entry name" value="Condensation_dom"/>
</dbReference>
<evidence type="ECO:0000256" key="6">
    <source>
        <dbReference type="ARBA" id="ARBA00022737"/>
    </source>
</evidence>
<dbReference type="FunFam" id="3.30.559.30:FF:000001">
    <property type="entry name" value="Non-ribosomal peptide synthetase"/>
    <property type="match status" value="1"/>
</dbReference>
<dbReference type="GO" id="GO:0016874">
    <property type="term" value="F:ligase activity"/>
    <property type="evidence" value="ECO:0007669"/>
    <property type="project" value="UniProtKB-KW"/>
</dbReference>
<dbReference type="GO" id="GO:0017000">
    <property type="term" value="P:antibiotic biosynthetic process"/>
    <property type="evidence" value="ECO:0007669"/>
    <property type="project" value="UniProtKB-KW"/>
</dbReference>
<evidence type="ECO:0000256" key="1">
    <source>
        <dbReference type="ARBA" id="ARBA00001957"/>
    </source>
</evidence>
<dbReference type="Proteomes" id="UP000228754">
    <property type="component" value="Unassembled WGS sequence"/>
</dbReference>
<comment type="similarity">
    <text evidence="2">Belongs to the ATP-dependent AMP-binding enzyme family.</text>
</comment>
<dbReference type="CDD" id="cd17643">
    <property type="entry name" value="A_NRPS_Cytc1-like"/>
    <property type="match status" value="1"/>
</dbReference>
<dbReference type="Gene3D" id="3.30.300.30">
    <property type="match status" value="2"/>
</dbReference>
<dbReference type="InterPro" id="IPR009081">
    <property type="entry name" value="PP-bd_ACP"/>
</dbReference>
<sequence length="2382" mass="266390">MSIQSVNSFPLTGAQSGIWYAQQLDPSNPIFNTAEYIDIKGYIDPIHFEAAIRKTVLEADSLHMRFVEDTDGPKQWFTFKNDIPFQFINLQNEKQPLDAAKAWMKADLSTSVSLENDVLFREVLFQIADDRFLWYQRIHHIAIDGFAFSLIARRVAEVYSALSQGTSVPPQTFGAFHDVVQEEIAYQHSNRYEDDQAFWKNRFADQPEIVSLAELAPRTSDDFIRKTASYDAAKVSQMKKNAQAFGGTWHEMILAASALYMHRMTGAHDIVLGLPVMMRLGSCALQTPGMVMNLVPLRLTCKPEMTLSALVRQVSDELKAIRPHQRYRHEDMRRDFKLIGRNQRLFGPQINIMPFDYHLMFDQSIGQAHNLSAGPVDDLSINIYDRADGNGFQIDFDANPAVYKEQTVDAHQHRFLQLLEEITGLEQDQTISQFNLLLSKEKENILKHWNATKQELPKESLRELFEKQVSKTPHAEALQYEGITLTYEELNERANQLAHYLKKHGIGPEQFVAIALPRSIDMVVSLLAVVKTGAAYLPLDPDYPSDRVAYMLDDAKPVCLLTVKETAERFDHPHTVQLDDSTVHQEIVGSLHLNPTWNEGSPHHPAYIIYTSGSTGKPKGVVVTKRNVINFILSMQDSFLLDQGDHLLAVTTIAFDISGLEMFLPLLHGAALLLAKKETIQEPAKLSDMIRSHHVTIMQATPTLWHALADEYPDVIKGMRVLVGGEALPASLLHTLQSLQCDITNLYGPTETTIWSTMVNVTAHQENSGPPIGKPIWNTSIYILDEGLNPVPTGSIGELYIAGEGVSRGYLGRYDLTAERFVADPFGTKGTRMYRTGDLARWREDGSIDYISRADHQIKIRGFRIELGEIETVIMQHQAIKHTSVIVREDKPGQQLLCAYVVLTDGISLHPSELRQFVATSLPDYMVPSAVVVLPELPLTPNGKINRKALPAPNMSLVSSERTPRTPQEDMLCSLFAETLGISQIGIDDSFFDLGGHSLLAARLLRRIRDTLGADLSMSTIFESPRVAELAQHIDKAKDIRPPLQVENKPDEIPLSFAQKRLWFLHCLEGPSPTYNIPLVIQLTGTLDQKALIGALADITEKHETLRTIFPNQNGMPRQVILHPKSVQPELHVTSSTDQQIENQLNEAIRYSFNIEEEPALRAELFMLGANRYVLLLLLHHIAGDGWSLAPLTRDLAVAYEARMQGKSISLPAEPVQYADYAIWQQKLLGSEEEKDSLFAKQLSYWTDALHGLPEELELPYDFPRPQEGSFNGATIDFTIEPALHQLLLDLAKQHQVSLFMVLQASLAALLTRLGAGTDIPIGSPIAGRNDDALDDIVGLFVNTLVLRTNTTGNPTFSELLKRVRDVDLAAYEHQDLPFERLVEVLNPTRSRSRNPLFQVMLAFQNTPKAEMKLAQLDSDLYVKPVGSAKFDLTIELTEQRTETGSAAGLTGLFEFSTDVFKQSTIQAIADRMKRFLTEIAEHPHLPIGQVNILSKKERQTFLPDKQTIAHLDQAPALPALFEKTAQQYPERVAVTDGNHQLTYKELNDKANRLAHLLIERGVGPEQFVALALPRSIDMLVSLLAVHKAGAAYVPLDPDYPADRLAYMIHDAKPVCSITTKADAVHLPADCDLILLDEKETSGQLLNTPHHNPADIDRIEPLSSLHPAYIIYTSGSTGKPKGVVIPHQNVIRLLTSTAHWFHFDEEDVWTMFHSYAFDFSVWEIWGPLLYGGRLVIVPHTISRSPEEMLQLLVDEGVTVLNQTPSAFYQLMQVEKEQQTLGQALSLRYVIFGGEALELSRLEDWYSRHSDCKPKLINMYGITETTVHVTYNVLNRDMIAKKSSSLIGEPIPDLHVYVLDEYLQPVPTGTTGEMYVAGAGLARGYLGRPDLTSDRFPADPYGAPGTRMYRTGDLARWTEEGSLDYIGRADHQIKIRGFRIELGEIEAVLARHDAVAQVAVSMREDQPGDKRLVAYIVTTEGGRTDTETLRHFAAASLPDYMVPAAFVHIDAMPLTANGKLDQKSLPAPQWHVQQTNGRGPRNPKEEILCHLFEEVLGLPKVSIDDRFFDIGGHSLLAVRLISRIRDALGVKLSIGTLFEAPNVASLAEKLETGSDENALEILLPLRANGERYPLFCVHPAGGLSWCYAGLLNTLEKDTPLYGLQARGIARKDVYPQTLDDMAADYIKHIQTIQPNGPYHLLGWSLGGNVVQAMATQLQQQGEEISLVAMLDAYPNHFLPIKEAPDEEEALIALLALGGYDPDTLTGEPLTMKSAVNILKKDGSALASLSEDAIRNLKETYINSVRLLGEYQPKTYHGDILFFRSTIIPDWFTPIDPEAWAPYINGQIEQHDIHCRHKDMCQPKPLAEIGVILDNTLHRVKQKH</sequence>
<dbReference type="Gene3D" id="1.10.1200.10">
    <property type="entry name" value="ACP-like"/>
    <property type="match status" value="1"/>
</dbReference>
<dbReference type="Gene3D" id="3.30.559.30">
    <property type="entry name" value="Nonribosomal peptide synthetase, condensation domain"/>
    <property type="match status" value="2"/>
</dbReference>
<dbReference type="Pfam" id="PF00550">
    <property type="entry name" value="PP-binding"/>
    <property type="match status" value="2"/>
</dbReference>
<dbReference type="InterPro" id="IPR001031">
    <property type="entry name" value="Thioesterase"/>
</dbReference>
<dbReference type="FunFam" id="3.40.50.12780:FF:000012">
    <property type="entry name" value="Non-ribosomal peptide synthetase"/>
    <property type="match status" value="2"/>
</dbReference>
<keyword evidence="6" id="KW-0677">Repeat</keyword>
<dbReference type="GO" id="GO:0043041">
    <property type="term" value="P:amino acid activation for nonribosomal peptide biosynthetic process"/>
    <property type="evidence" value="ECO:0007669"/>
    <property type="project" value="TreeGrafter"/>
</dbReference>
<dbReference type="PANTHER" id="PTHR45527:SF14">
    <property type="entry name" value="PLIPASTATIN SYNTHASE SUBUNIT B"/>
    <property type="match status" value="1"/>
</dbReference>
<accession>A0A2A5IMN3</accession>
<protein>
    <submittedName>
        <fullName evidence="9">Non-ribosomal peptide synthetase</fullName>
    </submittedName>
</protein>
<evidence type="ECO:0000256" key="5">
    <source>
        <dbReference type="ARBA" id="ARBA00022598"/>
    </source>
</evidence>
<dbReference type="Gene3D" id="3.40.50.1820">
    <property type="entry name" value="alpha/beta hydrolase"/>
    <property type="match status" value="1"/>
</dbReference>
<dbReference type="InterPro" id="IPR020806">
    <property type="entry name" value="PKS_PP-bd"/>
</dbReference>
<evidence type="ECO:0000256" key="4">
    <source>
        <dbReference type="ARBA" id="ARBA00022553"/>
    </source>
</evidence>
<feature type="domain" description="Carrier" evidence="8">
    <location>
        <begin position="963"/>
        <end position="1038"/>
    </location>
</feature>
<dbReference type="InterPro" id="IPR042099">
    <property type="entry name" value="ANL_N_sf"/>
</dbReference>
<feature type="domain" description="Carrier" evidence="8">
    <location>
        <begin position="2038"/>
        <end position="2113"/>
    </location>
</feature>
<dbReference type="OrthoDB" id="9765680at2"/>
<evidence type="ECO:0000256" key="7">
    <source>
        <dbReference type="ARBA" id="ARBA00023194"/>
    </source>
</evidence>
<dbReference type="CDD" id="cd19533">
    <property type="entry name" value="starter-C_NRPS"/>
    <property type="match status" value="1"/>
</dbReference>
<dbReference type="SMART" id="SM00823">
    <property type="entry name" value="PKS_PP"/>
    <property type="match status" value="2"/>
</dbReference>
<dbReference type="GO" id="GO:0005829">
    <property type="term" value="C:cytosol"/>
    <property type="evidence" value="ECO:0007669"/>
    <property type="project" value="TreeGrafter"/>
</dbReference>
<dbReference type="PANTHER" id="PTHR45527">
    <property type="entry name" value="NONRIBOSOMAL PEPTIDE SYNTHETASE"/>
    <property type="match status" value="1"/>
</dbReference>
<dbReference type="InterPro" id="IPR000873">
    <property type="entry name" value="AMP-dep_synth/lig_dom"/>
</dbReference>
<dbReference type="FunFam" id="3.40.50.980:FF:000002">
    <property type="entry name" value="Enterobactin synthetase component F"/>
    <property type="match status" value="1"/>
</dbReference>
<dbReference type="PROSITE" id="PS50075">
    <property type="entry name" value="CARRIER"/>
    <property type="match status" value="2"/>
</dbReference>
<dbReference type="SUPFAM" id="SSF56801">
    <property type="entry name" value="Acetyl-CoA synthetase-like"/>
    <property type="match status" value="2"/>
</dbReference>
<dbReference type="CDD" id="cd12116">
    <property type="entry name" value="A_NRPS_Ta1_like"/>
    <property type="match status" value="1"/>
</dbReference>
<dbReference type="PROSITE" id="PS00455">
    <property type="entry name" value="AMP_BINDING"/>
    <property type="match status" value="2"/>
</dbReference>
<dbReference type="Pfam" id="PF00501">
    <property type="entry name" value="AMP-binding"/>
    <property type="match status" value="2"/>
</dbReference>
<dbReference type="InterPro" id="IPR010071">
    <property type="entry name" value="AA_adenyl_dom"/>
</dbReference>
<dbReference type="Gene3D" id="2.30.38.10">
    <property type="entry name" value="Luciferase, Domain 3"/>
    <property type="match status" value="1"/>
</dbReference>
<dbReference type="FunFam" id="3.40.50.980:FF:000001">
    <property type="entry name" value="Non-ribosomal peptide synthetase"/>
    <property type="match status" value="2"/>
</dbReference>
<dbReference type="GO" id="GO:0008610">
    <property type="term" value="P:lipid biosynthetic process"/>
    <property type="evidence" value="ECO:0007669"/>
    <property type="project" value="UniProtKB-ARBA"/>
</dbReference>
<dbReference type="NCBIfam" id="TIGR01733">
    <property type="entry name" value="AA-adenyl-dom"/>
    <property type="match status" value="2"/>
</dbReference>
<dbReference type="InterPro" id="IPR023213">
    <property type="entry name" value="CAT-like_dom_sf"/>
</dbReference>
<dbReference type="PROSITE" id="PS00012">
    <property type="entry name" value="PHOSPHOPANTETHEINE"/>
    <property type="match status" value="2"/>
</dbReference>
<dbReference type="NCBIfam" id="NF003417">
    <property type="entry name" value="PRK04813.1"/>
    <property type="match status" value="2"/>
</dbReference>
<gene>
    <name evidence="9" type="ORF">CEY02_18685</name>
</gene>
<dbReference type="EMBL" id="NKHG01000118">
    <property type="protein sequence ID" value="PCK18575.1"/>
    <property type="molecule type" value="Genomic_DNA"/>
</dbReference>
<evidence type="ECO:0000313" key="9">
    <source>
        <dbReference type="EMBL" id="PCK18575.1"/>
    </source>
</evidence>
<evidence type="ECO:0000256" key="3">
    <source>
        <dbReference type="ARBA" id="ARBA00022450"/>
    </source>
</evidence>
<dbReference type="InterPro" id="IPR025110">
    <property type="entry name" value="AMP-bd_C"/>
</dbReference>
<dbReference type="GO" id="GO:0044550">
    <property type="term" value="P:secondary metabolite biosynthetic process"/>
    <property type="evidence" value="ECO:0007669"/>
    <property type="project" value="UniProtKB-ARBA"/>
</dbReference>
<dbReference type="SUPFAM" id="SSF52777">
    <property type="entry name" value="CoA-dependent acyltransferases"/>
    <property type="match status" value="4"/>
</dbReference>
<keyword evidence="5" id="KW-0436">Ligase</keyword>
<name>A0A2A5IMN3_BACPU</name>
<dbReference type="InterPro" id="IPR029058">
    <property type="entry name" value="AB_hydrolase_fold"/>
</dbReference>
<dbReference type="InterPro" id="IPR036736">
    <property type="entry name" value="ACP-like_sf"/>
</dbReference>
<keyword evidence="7" id="KW-0045">Antibiotic biosynthesis</keyword>
<dbReference type="Gene3D" id="3.40.50.12780">
    <property type="entry name" value="N-terminal domain of ligase-like"/>
    <property type="match status" value="1"/>
</dbReference>
<dbReference type="Pfam" id="PF00975">
    <property type="entry name" value="Thioesterase"/>
    <property type="match status" value="1"/>
</dbReference>
<dbReference type="SUPFAM" id="SSF53474">
    <property type="entry name" value="alpha/beta-Hydrolases"/>
    <property type="match status" value="1"/>
</dbReference>
<organism evidence="9 10">
    <name type="scientific">Bacillus pumilus</name>
    <name type="common">Bacillus mesentericus</name>
    <dbReference type="NCBI Taxonomy" id="1408"/>
    <lineage>
        <taxon>Bacteria</taxon>
        <taxon>Bacillati</taxon>
        <taxon>Bacillota</taxon>
        <taxon>Bacilli</taxon>
        <taxon>Bacillales</taxon>
        <taxon>Bacillaceae</taxon>
        <taxon>Bacillus</taxon>
    </lineage>
</organism>
<dbReference type="FunFam" id="1.10.1200.10:FF:000005">
    <property type="entry name" value="Nonribosomal peptide synthetase 1"/>
    <property type="match status" value="2"/>
</dbReference>
<keyword evidence="4" id="KW-0597">Phosphoprotein</keyword>
<keyword evidence="3" id="KW-0596">Phosphopantetheine</keyword>
<comment type="cofactor">
    <cofactor evidence="1">
        <name>pantetheine 4'-phosphate</name>
        <dbReference type="ChEBI" id="CHEBI:47942"/>
    </cofactor>
</comment>
<comment type="caution">
    <text evidence="9">The sequence shown here is derived from an EMBL/GenBank/DDBJ whole genome shotgun (WGS) entry which is preliminary data.</text>
</comment>
<dbReference type="FunFam" id="3.30.559.10:FF:000012">
    <property type="entry name" value="Non-ribosomal peptide synthetase"/>
    <property type="match status" value="1"/>
</dbReference>
<dbReference type="GO" id="GO:0031177">
    <property type="term" value="F:phosphopantetheine binding"/>
    <property type="evidence" value="ECO:0007669"/>
    <property type="project" value="InterPro"/>
</dbReference>
<dbReference type="Pfam" id="PF00668">
    <property type="entry name" value="Condensation"/>
    <property type="match status" value="2"/>
</dbReference>
<evidence type="ECO:0000259" key="8">
    <source>
        <dbReference type="PROSITE" id="PS50075"/>
    </source>
</evidence>
<dbReference type="Pfam" id="PF13193">
    <property type="entry name" value="AMP-binding_C"/>
    <property type="match status" value="2"/>
</dbReference>
<evidence type="ECO:0000256" key="2">
    <source>
        <dbReference type="ARBA" id="ARBA00006432"/>
    </source>
</evidence>
<dbReference type="InterPro" id="IPR020845">
    <property type="entry name" value="AMP-binding_CS"/>
</dbReference>
<dbReference type="CDD" id="cd19538">
    <property type="entry name" value="LCL_NRPS"/>
    <property type="match status" value="1"/>
</dbReference>
<dbReference type="Gene3D" id="3.30.559.10">
    <property type="entry name" value="Chloramphenicol acetyltransferase-like domain"/>
    <property type="match status" value="2"/>
</dbReference>
<proteinExistence type="inferred from homology"/>
<dbReference type="SUPFAM" id="SSF47336">
    <property type="entry name" value="ACP-like"/>
    <property type="match status" value="2"/>
</dbReference>